<protein>
    <submittedName>
        <fullName evidence="1">Variant erythrocyte surface antigen-1, alpha subunit</fullName>
    </submittedName>
</protein>
<dbReference type="InterPro" id="IPR024751">
    <property type="entry name" value="VESA1"/>
</dbReference>
<sequence>MGYSSSILNGSKSGNVVQNVVKEKFAGFEAAWPNKKSYYDFHTTLHKTIPENFNNQTNSADAIRALYYCASYYFTYKHSTISAPTNSPSNIREMLYFLAALPFSHSYDEFDKYITQHFKIIVGHPDSPIMSDAELMIPVADASSVNTNNTLSADHIKEYLTSTILLPPVLLGVIQGSSTSEYP</sequence>
<dbReference type="GeneID" id="94196157"/>
<dbReference type="AlphaFoldDB" id="A0AAV4LZW9"/>
<dbReference type="Proteomes" id="UP001497744">
    <property type="component" value="Unassembled WGS sequence"/>
</dbReference>
<gene>
    <name evidence="1" type="ORF">BcabD6B2_41110</name>
</gene>
<reference evidence="1 2" key="1">
    <citation type="submission" date="2021-06" db="EMBL/GenBank/DDBJ databases">
        <title>Genome sequence of Babesia caballi.</title>
        <authorList>
            <person name="Yamagishi J."/>
            <person name="Kidaka T."/>
            <person name="Ochi A."/>
        </authorList>
    </citation>
    <scope>NUCLEOTIDE SEQUENCE [LARGE SCALE GENOMIC DNA]</scope>
    <source>
        <strain evidence="1">USDA-D6B2</strain>
    </source>
</reference>
<dbReference type="EMBL" id="BPLF01000003">
    <property type="protein sequence ID" value="GIX64676.1"/>
    <property type="molecule type" value="Genomic_DNA"/>
</dbReference>
<accession>A0AAV4LZW9</accession>
<dbReference type="RefSeq" id="XP_067716745.1">
    <property type="nucleotide sequence ID" value="XM_067860644.1"/>
</dbReference>
<organism evidence="1 2">
    <name type="scientific">Babesia caballi</name>
    <dbReference type="NCBI Taxonomy" id="5871"/>
    <lineage>
        <taxon>Eukaryota</taxon>
        <taxon>Sar</taxon>
        <taxon>Alveolata</taxon>
        <taxon>Apicomplexa</taxon>
        <taxon>Aconoidasida</taxon>
        <taxon>Piroplasmida</taxon>
        <taxon>Babesiidae</taxon>
        <taxon>Babesia</taxon>
    </lineage>
</organism>
<dbReference type="Pfam" id="PF12785">
    <property type="entry name" value="VESA1_N"/>
    <property type="match status" value="1"/>
</dbReference>
<evidence type="ECO:0000313" key="1">
    <source>
        <dbReference type="EMBL" id="GIX64676.1"/>
    </source>
</evidence>
<keyword evidence="2" id="KW-1185">Reference proteome</keyword>
<evidence type="ECO:0000313" key="2">
    <source>
        <dbReference type="Proteomes" id="UP001497744"/>
    </source>
</evidence>
<comment type="caution">
    <text evidence="1">The sequence shown here is derived from an EMBL/GenBank/DDBJ whole genome shotgun (WGS) entry which is preliminary data.</text>
</comment>
<name>A0AAV4LZW9_BABCB</name>
<proteinExistence type="predicted"/>